<dbReference type="HAMAP" id="MF_00392">
    <property type="entry name" value="LpxB"/>
    <property type="match status" value="1"/>
</dbReference>
<dbReference type="InterPro" id="IPR003835">
    <property type="entry name" value="Glyco_trans_19"/>
</dbReference>
<reference evidence="12 13" key="1">
    <citation type="submission" date="2019-10" db="EMBL/GenBank/DDBJ databases">
        <title>Genome diversity of Sutterella seckii.</title>
        <authorList>
            <person name="Chaplin A.V."/>
            <person name="Sokolova S.R."/>
            <person name="Mosin K.A."/>
            <person name="Ivanova E.L."/>
            <person name="Kochetkova T.O."/>
            <person name="Goltsov A.Y."/>
            <person name="Trofimov D.Y."/>
            <person name="Efimov B.A."/>
        </authorList>
    </citation>
    <scope>NUCLEOTIDE SEQUENCE [LARGE SCALE GENOMIC DNA]</scope>
    <source>
        <strain evidence="12 13">ASD393</strain>
    </source>
</reference>
<proteinExistence type="inferred from homology"/>
<protein>
    <recommendedName>
        <fullName evidence="4 11">Lipid-A-disaccharide synthase</fullName>
        <ecNumber evidence="3 11">2.4.1.182</ecNumber>
    </recommendedName>
</protein>
<keyword evidence="6 11" id="KW-0441">Lipid A biosynthesis</keyword>
<evidence type="ECO:0000256" key="3">
    <source>
        <dbReference type="ARBA" id="ARBA00012687"/>
    </source>
</evidence>
<evidence type="ECO:0000313" key="12">
    <source>
        <dbReference type="EMBL" id="KAB7654897.1"/>
    </source>
</evidence>
<evidence type="ECO:0000256" key="7">
    <source>
        <dbReference type="ARBA" id="ARBA00022676"/>
    </source>
</evidence>
<dbReference type="CDD" id="cd01635">
    <property type="entry name" value="Glycosyltransferase_GTB-type"/>
    <property type="match status" value="1"/>
</dbReference>
<comment type="function">
    <text evidence="1 11">Condensation of UDP-2,3-diacylglucosamine and 2,3-diacylglucosamine-1-phosphate to form lipid A disaccharide, a precursor of lipid A, a phosphorylated glycolipid that anchors the lipopolysaccharide to the outer membrane of the cell.</text>
</comment>
<dbReference type="PANTHER" id="PTHR30372:SF4">
    <property type="entry name" value="LIPID-A-DISACCHARIDE SYNTHASE, MITOCHONDRIAL-RELATED"/>
    <property type="match status" value="1"/>
</dbReference>
<gene>
    <name evidence="11 12" type="primary">lpxB</name>
    <name evidence="12" type="ORF">GBM95_09980</name>
</gene>
<dbReference type="OrthoDB" id="9801642at2"/>
<keyword evidence="5 11" id="KW-0444">Lipid biosynthesis</keyword>
<dbReference type="UniPathway" id="UPA00973"/>
<dbReference type="NCBIfam" id="TIGR00215">
    <property type="entry name" value="lpxB"/>
    <property type="match status" value="1"/>
</dbReference>
<dbReference type="GO" id="GO:0009245">
    <property type="term" value="P:lipid A biosynthetic process"/>
    <property type="evidence" value="ECO:0007669"/>
    <property type="project" value="UniProtKB-UniRule"/>
</dbReference>
<comment type="similarity">
    <text evidence="2 11">Belongs to the LpxB family.</text>
</comment>
<dbReference type="Pfam" id="PF02684">
    <property type="entry name" value="LpxB"/>
    <property type="match status" value="1"/>
</dbReference>
<comment type="pathway">
    <text evidence="11">Bacterial outer membrane biogenesis; LPS lipid A biosynthesis.</text>
</comment>
<keyword evidence="9 11" id="KW-0443">Lipid metabolism</keyword>
<evidence type="ECO:0000256" key="4">
    <source>
        <dbReference type="ARBA" id="ARBA00020902"/>
    </source>
</evidence>
<sequence length="393" mass="44228">MGTHRPNPTLETNGIIWLAGEASGDYIASLALPEVEKRFEGSAQYGVGGPRMRAAGFHAWHDIRELSVRGYVEVLSHLPRLLRLRSELVKKFAASNPRVFVGVDAPDFNLGIEQQLRRRGIPTVHYVSPSIWAWRPERIHQIRRAVDHMLLVFPFEEEIYRRAGIDATYVGHPLASVIPMEPDTMGARRDYGLTEDTLPVVTIMPGSRLDEVKGCAPAFFGAVEKLLHRYGDMHVLIPAADEEARERIIFIAGQYARLAQRMIVRIGESHRMIEAADAVLVASGTATLECALYKKPMVVGYSMPALTGMIMQKKALIRHVSLPNILMGESVVPEFLQYYCRADQISWALEDALENDAKKKELAERFTKLHEALKRDTSALVADVLEKRALRRW</sequence>
<organism evidence="12 13">
    <name type="scientific">Sutterella seckii</name>
    <dbReference type="NCBI Taxonomy" id="1944635"/>
    <lineage>
        <taxon>Bacteria</taxon>
        <taxon>Pseudomonadati</taxon>
        <taxon>Pseudomonadota</taxon>
        <taxon>Betaproteobacteria</taxon>
        <taxon>Burkholderiales</taxon>
        <taxon>Sutterellaceae</taxon>
        <taxon>Sutterella</taxon>
    </lineage>
</organism>
<dbReference type="GO" id="GO:0005543">
    <property type="term" value="F:phospholipid binding"/>
    <property type="evidence" value="ECO:0007669"/>
    <property type="project" value="TreeGrafter"/>
</dbReference>
<evidence type="ECO:0000256" key="6">
    <source>
        <dbReference type="ARBA" id="ARBA00022556"/>
    </source>
</evidence>
<evidence type="ECO:0000256" key="10">
    <source>
        <dbReference type="ARBA" id="ARBA00048975"/>
    </source>
</evidence>
<dbReference type="GO" id="GO:0008915">
    <property type="term" value="F:lipid-A-disaccharide synthase activity"/>
    <property type="evidence" value="ECO:0007669"/>
    <property type="project" value="UniProtKB-UniRule"/>
</dbReference>
<dbReference type="PANTHER" id="PTHR30372">
    <property type="entry name" value="LIPID-A-DISACCHARIDE SYNTHASE"/>
    <property type="match status" value="1"/>
</dbReference>
<dbReference type="EMBL" id="WEHX01000094">
    <property type="protein sequence ID" value="KAB7654897.1"/>
    <property type="molecule type" value="Genomic_DNA"/>
</dbReference>
<name>A0A6I1EN37_9BURK</name>
<dbReference type="GO" id="GO:0016020">
    <property type="term" value="C:membrane"/>
    <property type="evidence" value="ECO:0007669"/>
    <property type="project" value="GOC"/>
</dbReference>
<dbReference type="Proteomes" id="UP000430564">
    <property type="component" value="Unassembled WGS sequence"/>
</dbReference>
<evidence type="ECO:0000313" key="13">
    <source>
        <dbReference type="Proteomes" id="UP000430564"/>
    </source>
</evidence>
<keyword evidence="8 11" id="KW-0808">Transferase</keyword>
<evidence type="ECO:0000256" key="11">
    <source>
        <dbReference type="HAMAP-Rule" id="MF_00392"/>
    </source>
</evidence>
<evidence type="ECO:0000256" key="5">
    <source>
        <dbReference type="ARBA" id="ARBA00022516"/>
    </source>
</evidence>
<evidence type="ECO:0000256" key="2">
    <source>
        <dbReference type="ARBA" id="ARBA00007868"/>
    </source>
</evidence>
<evidence type="ECO:0000256" key="1">
    <source>
        <dbReference type="ARBA" id="ARBA00002056"/>
    </source>
</evidence>
<keyword evidence="7 11" id="KW-0328">Glycosyltransferase</keyword>
<comment type="caution">
    <text evidence="12">The sequence shown here is derived from an EMBL/GenBank/DDBJ whole genome shotgun (WGS) entry which is preliminary data.</text>
</comment>
<evidence type="ECO:0000256" key="9">
    <source>
        <dbReference type="ARBA" id="ARBA00023098"/>
    </source>
</evidence>
<evidence type="ECO:0000256" key="8">
    <source>
        <dbReference type="ARBA" id="ARBA00022679"/>
    </source>
</evidence>
<dbReference type="EC" id="2.4.1.182" evidence="3 11"/>
<dbReference type="SUPFAM" id="SSF53756">
    <property type="entry name" value="UDP-Glycosyltransferase/glycogen phosphorylase"/>
    <property type="match status" value="1"/>
</dbReference>
<dbReference type="RefSeq" id="WP_152158962.1">
    <property type="nucleotide sequence ID" value="NZ_WEHX01000094.1"/>
</dbReference>
<accession>A0A6I1EN37</accession>
<comment type="catalytic activity">
    <reaction evidence="10 11">
        <text>a lipid X + a UDP-2-N,3-O-bis[(3R)-3-hydroxyacyl]-alpha-D-glucosamine = a lipid A disaccharide + UDP + H(+)</text>
        <dbReference type="Rhea" id="RHEA:67828"/>
        <dbReference type="ChEBI" id="CHEBI:15378"/>
        <dbReference type="ChEBI" id="CHEBI:58223"/>
        <dbReference type="ChEBI" id="CHEBI:137748"/>
        <dbReference type="ChEBI" id="CHEBI:176338"/>
        <dbReference type="ChEBI" id="CHEBI:176343"/>
        <dbReference type="EC" id="2.4.1.182"/>
    </reaction>
</comment>
<dbReference type="AlphaFoldDB" id="A0A6I1EN37"/>